<comment type="caution">
    <text evidence="1">The sequence shown here is derived from an EMBL/GenBank/DDBJ whole genome shotgun (WGS) entry which is preliminary data.</text>
</comment>
<name>A0A6I0V884_BIFAD</name>
<gene>
    <name evidence="1" type="ORF">GA542_10080</name>
</gene>
<protein>
    <submittedName>
        <fullName evidence="1">Uncharacterized protein</fullName>
    </submittedName>
</protein>
<evidence type="ECO:0000313" key="1">
    <source>
        <dbReference type="EMBL" id="KAB6028197.1"/>
    </source>
</evidence>
<dbReference type="Proteomes" id="UP000470926">
    <property type="component" value="Unassembled WGS sequence"/>
</dbReference>
<proteinExistence type="predicted"/>
<dbReference type="AlphaFoldDB" id="A0A6I0V884"/>
<organism evidence="1 2">
    <name type="scientific">Bifidobacterium adolescentis</name>
    <dbReference type="NCBI Taxonomy" id="1680"/>
    <lineage>
        <taxon>Bacteria</taxon>
        <taxon>Bacillati</taxon>
        <taxon>Actinomycetota</taxon>
        <taxon>Actinomycetes</taxon>
        <taxon>Bifidobacteriales</taxon>
        <taxon>Bifidobacteriaceae</taxon>
        <taxon>Bifidobacterium</taxon>
    </lineage>
</organism>
<accession>A0A6I0V884</accession>
<evidence type="ECO:0000313" key="2">
    <source>
        <dbReference type="Proteomes" id="UP000470926"/>
    </source>
</evidence>
<dbReference type="EMBL" id="WDFR01000010">
    <property type="protein sequence ID" value="KAB6028197.1"/>
    <property type="molecule type" value="Genomic_DNA"/>
</dbReference>
<reference evidence="1 2" key="1">
    <citation type="journal article" date="2019" name="Nat. Med.">
        <title>A library of human gut bacterial isolates paired with longitudinal multiomics data enables mechanistic microbiome research.</title>
        <authorList>
            <person name="Poyet M."/>
            <person name="Groussin M."/>
            <person name="Gibbons S.M."/>
            <person name="Avila-Pacheco J."/>
            <person name="Jiang X."/>
            <person name="Kearney S.M."/>
            <person name="Perrotta A.R."/>
            <person name="Berdy B."/>
            <person name="Zhao S."/>
            <person name="Lieberman T.D."/>
            <person name="Swanson P.K."/>
            <person name="Smith M."/>
            <person name="Roesemann S."/>
            <person name="Alexander J.E."/>
            <person name="Rich S.A."/>
            <person name="Livny J."/>
            <person name="Vlamakis H."/>
            <person name="Clish C."/>
            <person name="Bullock K."/>
            <person name="Deik A."/>
            <person name="Scott J."/>
            <person name="Pierce K.A."/>
            <person name="Xavier R.J."/>
            <person name="Alm E.J."/>
        </authorList>
    </citation>
    <scope>NUCLEOTIDE SEQUENCE [LARGE SCALE GENOMIC DNA]</scope>
    <source>
        <strain evidence="1 2">BIOML-A26</strain>
    </source>
</reference>
<sequence>MYDIEISQSRFPGKALDPTLRGLFPKYHEWTEIHVPKWYARWDEVVYATARRNEIVLLGESDIVVHIISEGRNGHSDDYQNYLKSRGTDYPQSIKRQFRGGLGALGQNGIPAEVLANVIKDKDFFCRQLVADSLMELLSEPWNREIFEAYQALTAGPVRLLEKYNLRTPDAERERLLATHARRLSEAAIMSKDASTALTDAVAGKVVDKVIDLLPRLS</sequence>